<proteinExistence type="inferred from homology"/>
<keyword evidence="5 7" id="KW-0862">Zinc</keyword>
<dbReference type="InterPro" id="IPR020843">
    <property type="entry name" value="ER"/>
</dbReference>
<dbReference type="RefSeq" id="XP_010429094.1">
    <property type="nucleotide sequence ID" value="XM_010430792.2"/>
</dbReference>
<dbReference type="Pfam" id="PF00107">
    <property type="entry name" value="ADH_zinc_N"/>
    <property type="match status" value="1"/>
</dbReference>
<evidence type="ECO:0000313" key="10">
    <source>
        <dbReference type="RefSeq" id="XP_010429094.1"/>
    </source>
</evidence>
<dbReference type="InterPro" id="IPR011032">
    <property type="entry name" value="GroES-like_sf"/>
</dbReference>
<evidence type="ECO:0000256" key="6">
    <source>
        <dbReference type="ARBA" id="ARBA00023002"/>
    </source>
</evidence>
<evidence type="ECO:0000256" key="7">
    <source>
        <dbReference type="RuleBase" id="RU361277"/>
    </source>
</evidence>
<comment type="cofactor">
    <cofactor evidence="1 7">
        <name>Zn(2+)</name>
        <dbReference type="ChEBI" id="CHEBI:29105"/>
    </cofactor>
</comment>
<evidence type="ECO:0000256" key="2">
    <source>
        <dbReference type="ARBA" id="ARBA00008072"/>
    </source>
</evidence>
<protein>
    <submittedName>
        <fullName evidence="10">Cinnamyl alcohol dehydrogenase 3-like</fullName>
    </submittedName>
</protein>
<evidence type="ECO:0000259" key="8">
    <source>
        <dbReference type="SMART" id="SM00829"/>
    </source>
</evidence>
<dbReference type="Pfam" id="PF08240">
    <property type="entry name" value="ADH_N"/>
    <property type="match status" value="1"/>
</dbReference>
<dbReference type="Gene3D" id="3.40.50.720">
    <property type="entry name" value="NAD(P)-binding Rossmann-like Domain"/>
    <property type="match status" value="1"/>
</dbReference>
<comment type="subunit">
    <text evidence="3">Homodimer.</text>
</comment>
<dbReference type="Proteomes" id="UP000694864">
    <property type="component" value="Chromosome 9"/>
</dbReference>
<dbReference type="Gene3D" id="3.90.180.10">
    <property type="entry name" value="Medium-chain alcohol dehydrogenases, catalytic domain"/>
    <property type="match status" value="1"/>
</dbReference>
<keyword evidence="4 7" id="KW-0479">Metal-binding</keyword>
<dbReference type="InterPro" id="IPR002328">
    <property type="entry name" value="ADH_Zn_CS"/>
</dbReference>
<reference evidence="10" key="2">
    <citation type="submission" date="2025-08" db="UniProtKB">
        <authorList>
            <consortium name="RefSeq"/>
        </authorList>
    </citation>
    <scope>IDENTIFICATION</scope>
    <source>
        <tissue evidence="10">Leaf</tissue>
    </source>
</reference>
<name>A0ABM0TNW8_CAMSA</name>
<evidence type="ECO:0000256" key="1">
    <source>
        <dbReference type="ARBA" id="ARBA00001947"/>
    </source>
</evidence>
<dbReference type="InterPro" id="IPR013149">
    <property type="entry name" value="ADH-like_C"/>
</dbReference>
<dbReference type="SUPFAM" id="SSF51735">
    <property type="entry name" value="NAD(P)-binding Rossmann-fold domains"/>
    <property type="match status" value="1"/>
</dbReference>
<evidence type="ECO:0000256" key="5">
    <source>
        <dbReference type="ARBA" id="ARBA00022833"/>
    </source>
</evidence>
<feature type="domain" description="Enoyl reductase (ER)" evidence="8">
    <location>
        <begin position="17"/>
        <end position="346"/>
    </location>
</feature>
<dbReference type="InterPro" id="IPR047109">
    <property type="entry name" value="CAD-like"/>
</dbReference>
<dbReference type="InterPro" id="IPR013154">
    <property type="entry name" value="ADH-like_N"/>
</dbReference>
<dbReference type="PANTHER" id="PTHR42683">
    <property type="entry name" value="ALDEHYDE REDUCTASE"/>
    <property type="match status" value="1"/>
</dbReference>
<comment type="similarity">
    <text evidence="2 7">Belongs to the zinc-containing alcohol dehydrogenase family.</text>
</comment>
<dbReference type="SMART" id="SM00829">
    <property type="entry name" value="PKS_ER"/>
    <property type="match status" value="1"/>
</dbReference>
<keyword evidence="6" id="KW-0560">Oxidoreductase</keyword>
<keyword evidence="9" id="KW-1185">Reference proteome</keyword>
<accession>A0ABM0TNW8</accession>
<gene>
    <name evidence="10" type="primary">LOC104713624</name>
</gene>
<dbReference type="InterPro" id="IPR036291">
    <property type="entry name" value="NAD(P)-bd_dom_sf"/>
</dbReference>
<reference evidence="9" key="1">
    <citation type="journal article" date="2014" name="Nat. Commun.">
        <title>The emerging biofuel crop Camelina sativa retains a highly undifferentiated hexaploid genome structure.</title>
        <authorList>
            <person name="Kagale S."/>
            <person name="Koh C."/>
            <person name="Nixon J."/>
            <person name="Bollina V."/>
            <person name="Clarke W.E."/>
            <person name="Tuteja R."/>
            <person name="Spillane C."/>
            <person name="Robinson S.J."/>
            <person name="Links M.G."/>
            <person name="Clarke C."/>
            <person name="Higgins E.E."/>
            <person name="Huebert T."/>
            <person name="Sharpe A.G."/>
            <person name="Parkin I.A."/>
        </authorList>
    </citation>
    <scope>NUCLEOTIDE SEQUENCE [LARGE SCALE GENOMIC DNA]</scope>
    <source>
        <strain evidence="9">cv. DH55</strain>
    </source>
</reference>
<dbReference type="CDD" id="cd05283">
    <property type="entry name" value="CAD1"/>
    <property type="match status" value="1"/>
</dbReference>
<dbReference type="SUPFAM" id="SSF50129">
    <property type="entry name" value="GroES-like"/>
    <property type="match status" value="1"/>
</dbReference>
<dbReference type="GeneID" id="104713624"/>
<evidence type="ECO:0000256" key="4">
    <source>
        <dbReference type="ARBA" id="ARBA00022723"/>
    </source>
</evidence>
<dbReference type="PROSITE" id="PS00059">
    <property type="entry name" value="ADH_ZINC"/>
    <property type="match status" value="1"/>
</dbReference>
<organism evidence="9 10">
    <name type="scientific">Camelina sativa</name>
    <name type="common">False flax</name>
    <name type="synonym">Myagrum sativum</name>
    <dbReference type="NCBI Taxonomy" id="90675"/>
    <lineage>
        <taxon>Eukaryota</taxon>
        <taxon>Viridiplantae</taxon>
        <taxon>Streptophyta</taxon>
        <taxon>Embryophyta</taxon>
        <taxon>Tracheophyta</taxon>
        <taxon>Spermatophyta</taxon>
        <taxon>Magnoliopsida</taxon>
        <taxon>eudicotyledons</taxon>
        <taxon>Gunneridae</taxon>
        <taxon>Pentapetalae</taxon>
        <taxon>rosids</taxon>
        <taxon>malvids</taxon>
        <taxon>Brassicales</taxon>
        <taxon>Brassicaceae</taxon>
        <taxon>Camelineae</taxon>
        <taxon>Camelina</taxon>
    </lineage>
</organism>
<evidence type="ECO:0000256" key="3">
    <source>
        <dbReference type="ARBA" id="ARBA00011738"/>
    </source>
</evidence>
<sequence length="376" mass="41026">MVDGHKAFGWAAKDESGVLSPFHFSRRENGENDVTVKILFCGVCHSDLHTIKNHWGISRYPIVPGHEIVGIATKVGKNVTKFKEGDRVGVGVIIGSCESCESCNQDLENYCSKLVFTYNSRSSDGTRNQGGYSDVIVVDHRFVLRFPDGLPSDAGAPLLCAGITVYSPMKYYGMTEDSGKHLGVSGLGGLGHIAVKIGKAFGLRVTVISRSSEKEREAIDRLGADAFLVTTDSQKMKDAVGTMDFIMDTVSAEHSLLPLFSLLNVNGKLVMLGLPEKPLELPIFPLVSGRKMVGGSQIGGMKETQEMLEFCAKHNIVSDIELIKMSDINSAMDRLARSDVRYRFVIDVANSLSPDSFISCDLKEHVDHGVSIMSRF</sequence>
<evidence type="ECO:0000313" key="9">
    <source>
        <dbReference type="Proteomes" id="UP000694864"/>
    </source>
</evidence>